<gene>
    <name evidence="2" type="ORF">MCOR_19671</name>
</gene>
<dbReference type="EMBL" id="CACVKT020003464">
    <property type="protein sequence ID" value="CAC5383985.1"/>
    <property type="molecule type" value="Genomic_DNA"/>
</dbReference>
<feature type="compositionally biased region" description="Polar residues" evidence="1">
    <location>
        <begin position="230"/>
        <end position="243"/>
    </location>
</feature>
<evidence type="ECO:0000313" key="3">
    <source>
        <dbReference type="Proteomes" id="UP000507470"/>
    </source>
</evidence>
<reference evidence="2 3" key="1">
    <citation type="submission" date="2020-06" db="EMBL/GenBank/DDBJ databases">
        <authorList>
            <person name="Li R."/>
            <person name="Bekaert M."/>
        </authorList>
    </citation>
    <scope>NUCLEOTIDE SEQUENCE [LARGE SCALE GENOMIC DNA]</scope>
    <source>
        <strain evidence="3">wild</strain>
    </source>
</reference>
<keyword evidence="3" id="KW-1185">Reference proteome</keyword>
<feature type="region of interest" description="Disordered" evidence="1">
    <location>
        <begin position="224"/>
        <end position="245"/>
    </location>
</feature>
<name>A0A6J8BJ78_MYTCO</name>
<dbReference type="AlphaFoldDB" id="A0A6J8BJ78"/>
<dbReference type="Proteomes" id="UP000507470">
    <property type="component" value="Unassembled WGS sequence"/>
</dbReference>
<proteinExistence type="predicted"/>
<evidence type="ECO:0000256" key="1">
    <source>
        <dbReference type="SAM" id="MobiDB-lite"/>
    </source>
</evidence>
<accession>A0A6J8BJ78</accession>
<organism evidence="2 3">
    <name type="scientific">Mytilus coruscus</name>
    <name type="common">Sea mussel</name>
    <dbReference type="NCBI Taxonomy" id="42192"/>
    <lineage>
        <taxon>Eukaryota</taxon>
        <taxon>Metazoa</taxon>
        <taxon>Spiralia</taxon>
        <taxon>Lophotrochozoa</taxon>
        <taxon>Mollusca</taxon>
        <taxon>Bivalvia</taxon>
        <taxon>Autobranchia</taxon>
        <taxon>Pteriomorphia</taxon>
        <taxon>Mytilida</taxon>
        <taxon>Mytiloidea</taxon>
        <taxon>Mytilidae</taxon>
        <taxon>Mytilinae</taxon>
        <taxon>Mytilus</taxon>
    </lineage>
</organism>
<protein>
    <submittedName>
        <fullName evidence="2">Uncharacterized protein</fullName>
    </submittedName>
</protein>
<sequence>MIPMATDVVEVSCDQFRIQKEAMLGISMPYIKEIAITTTTSCNQLFIYTTVVTLKWDVFQGQASKRYILHLQDTKGGDARHIHAFCDAEVGCISRTSIQTIYSTFTGTTEPVRLPNEKVTAETPTVMRNGTSNAEWKIYTLCITVCFIVTGFGHLCRKYRKQRSLKVRNINEEVDSEPLESTLFETINFVCHEGRSYTKGNKYDEAGYPDLYFAMKEDDTDKVKDRASQRESLSTGSSNSNVVGQDLDIQNIPSGILPRKLTRGCSNSYGASVYRKFFKDGEAAT</sequence>
<evidence type="ECO:0000313" key="2">
    <source>
        <dbReference type="EMBL" id="CAC5383985.1"/>
    </source>
</evidence>